<evidence type="ECO:0000313" key="2">
    <source>
        <dbReference type="EMBL" id="OWA54333.1"/>
    </source>
</evidence>
<evidence type="ECO:0000313" key="3">
    <source>
        <dbReference type="Proteomes" id="UP000192578"/>
    </source>
</evidence>
<protein>
    <submittedName>
        <fullName evidence="2">Uncharacterized protein</fullName>
    </submittedName>
</protein>
<keyword evidence="1" id="KW-0812">Transmembrane</keyword>
<dbReference type="SUPFAM" id="SSF81321">
    <property type="entry name" value="Family A G protein-coupled receptor-like"/>
    <property type="match status" value="1"/>
</dbReference>
<keyword evidence="1" id="KW-1133">Transmembrane helix</keyword>
<gene>
    <name evidence="2" type="ORF">BV898_18741</name>
</gene>
<keyword evidence="3" id="KW-1185">Reference proteome</keyword>
<comment type="caution">
    <text evidence="2">The sequence shown here is derived from an EMBL/GenBank/DDBJ whole genome shotgun (WGS) entry which is preliminary data.</text>
</comment>
<sequence>MIGKWIANFTINCCLLIVLRRHLKTRKTLFHAPGQAPAVSRGIHSSGSALRLVITCSALYVFTMALPITSNILRIANEPPHCSYYSTTKTLNLLSGLGTLSFQVNYSAGIFLYCLTWKRFRERIKSWVRLWHQRRPDASDALPKG</sequence>
<keyword evidence="1" id="KW-0472">Membrane</keyword>
<dbReference type="EMBL" id="MTYJ01000394">
    <property type="protein sequence ID" value="OWA54333.1"/>
    <property type="molecule type" value="Genomic_DNA"/>
</dbReference>
<name>A0A9X6RNF7_HYPEX</name>
<feature type="transmembrane region" description="Helical" evidence="1">
    <location>
        <begin position="93"/>
        <end position="115"/>
    </location>
</feature>
<feature type="transmembrane region" description="Helical" evidence="1">
    <location>
        <begin position="49"/>
        <end position="73"/>
    </location>
</feature>
<proteinExistence type="predicted"/>
<dbReference type="Proteomes" id="UP000192578">
    <property type="component" value="Unassembled WGS sequence"/>
</dbReference>
<accession>A0A9X6RNF7</accession>
<evidence type="ECO:0000256" key="1">
    <source>
        <dbReference type="SAM" id="Phobius"/>
    </source>
</evidence>
<reference evidence="3" key="1">
    <citation type="submission" date="2017-01" db="EMBL/GenBank/DDBJ databases">
        <title>Comparative genomics of anhydrobiosis in the tardigrade Hypsibius dujardini.</title>
        <authorList>
            <person name="Yoshida Y."/>
            <person name="Koutsovoulos G."/>
            <person name="Laetsch D."/>
            <person name="Stevens L."/>
            <person name="Kumar S."/>
            <person name="Horikawa D."/>
            <person name="Ishino K."/>
            <person name="Komine S."/>
            <person name="Tomita M."/>
            <person name="Blaxter M."/>
            <person name="Arakawa K."/>
        </authorList>
    </citation>
    <scope>NUCLEOTIDE SEQUENCE [LARGE SCALE GENOMIC DNA]</scope>
    <source>
        <strain evidence="3">Z151</strain>
    </source>
</reference>
<dbReference type="Gene3D" id="1.20.1070.10">
    <property type="entry name" value="Rhodopsin 7-helix transmembrane proteins"/>
    <property type="match status" value="1"/>
</dbReference>
<dbReference type="AlphaFoldDB" id="A0A9X6RNF7"/>
<organism evidence="2 3">
    <name type="scientific">Hypsibius exemplaris</name>
    <name type="common">Freshwater tardigrade</name>
    <dbReference type="NCBI Taxonomy" id="2072580"/>
    <lineage>
        <taxon>Eukaryota</taxon>
        <taxon>Metazoa</taxon>
        <taxon>Ecdysozoa</taxon>
        <taxon>Tardigrada</taxon>
        <taxon>Eutardigrada</taxon>
        <taxon>Parachela</taxon>
        <taxon>Hypsibioidea</taxon>
        <taxon>Hypsibiidae</taxon>
        <taxon>Hypsibius</taxon>
    </lineage>
</organism>